<comment type="caution">
    <text evidence="2">The sequence shown here is derived from an EMBL/GenBank/DDBJ whole genome shotgun (WGS) entry which is preliminary data.</text>
</comment>
<dbReference type="InterPro" id="IPR008894">
    <property type="entry name" value="QdtA_cupin_dom"/>
</dbReference>
<evidence type="ECO:0000313" key="3">
    <source>
        <dbReference type="Proteomes" id="UP000441523"/>
    </source>
</evidence>
<keyword evidence="3" id="KW-1185">Reference proteome</keyword>
<accession>A0A6N6MLE1</accession>
<dbReference type="CDD" id="cd20292">
    <property type="entry name" value="cupin_QdtA-like"/>
    <property type="match status" value="1"/>
</dbReference>
<gene>
    <name evidence="2" type="ORF">F6X51_22045</name>
</gene>
<reference evidence="2 3" key="1">
    <citation type="submission" date="2019-09" db="EMBL/GenBank/DDBJ databases">
        <title>YIM 132548 draft genome.</title>
        <authorList>
            <person name="Jiang L."/>
        </authorList>
    </citation>
    <scope>NUCLEOTIDE SEQUENCE [LARGE SCALE GENOMIC DNA]</scope>
    <source>
        <strain evidence="2 3">YIM 132548</strain>
    </source>
</reference>
<feature type="domain" description="Sugar 3,4-ketoisomerase QdtA cupin" evidence="1">
    <location>
        <begin position="15"/>
        <end position="129"/>
    </location>
</feature>
<dbReference type="InterPro" id="IPR011051">
    <property type="entry name" value="RmlC_Cupin_sf"/>
</dbReference>
<organism evidence="2 3">
    <name type="scientific">Methylobacterium planeticum</name>
    <dbReference type="NCBI Taxonomy" id="2615211"/>
    <lineage>
        <taxon>Bacteria</taxon>
        <taxon>Pseudomonadati</taxon>
        <taxon>Pseudomonadota</taxon>
        <taxon>Alphaproteobacteria</taxon>
        <taxon>Hyphomicrobiales</taxon>
        <taxon>Methylobacteriaceae</taxon>
        <taxon>Methylobacterium</taxon>
    </lineage>
</organism>
<dbReference type="Proteomes" id="UP000441523">
    <property type="component" value="Unassembled WGS sequence"/>
</dbReference>
<sequence length="144" mass="16069">MRATPSGRDLIAGVRLLSQRVHADARGELVAFEQSGNLPFPAERIFFLRVDRTGVVRGGHANSCDELIVPLSGSVLVEVDNGSERTAIRLRDRDQALWIEPGILIHLREFEPRTVLLVFASARYSETRHYDRAQPHMVAADRAA</sequence>
<dbReference type="Gene3D" id="2.60.120.10">
    <property type="entry name" value="Jelly Rolls"/>
    <property type="match status" value="1"/>
</dbReference>
<dbReference type="RefSeq" id="WP_150965834.1">
    <property type="nucleotide sequence ID" value="NZ_VZZJ01000026.1"/>
</dbReference>
<dbReference type="Pfam" id="PF05523">
    <property type="entry name" value="FdtA"/>
    <property type="match status" value="1"/>
</dbReference>
<proteinExistence type="predicted"/>
<evidence type="ECO:0000313" key="2">
    <source>
        <dbReference type="EMBL" id="KAB1070555.1"/>
    </source>
</evidence>
<dbReference type="AlphaFoldDB" id="A0A6N6MLE1"/>
<evidence type="ECO:0000259" key="1">
    <source>
        <dbReference type="Pfam" id="PF05523"/>
    </source>
</evidence>
<name>A0A6N6MLE1_9HYPH</name>
<protein>
    <recommendedName>
        <fullName evidence="1">Sugar 3,4-ketoisomerase QdtA cupin domain-containing protein</fullName>
    </recommendedName>
</protein>
<dbReference type="InterPro" id="IPR014710">
    <property type="entry name" value="RmlC-like_jellyroll"/>
</dbReference>
<dbReference type="SUPFAM" id="SSF51182">
    <property type="entry name" value="RmlC-like cupins"/>
    <property type="match status" value="1"/>
</dbReference>
<dbReference type="EMBL" id="VZZJ01000026">
    <property type="protein sequence ID" value="KAB1070555.1"/>
    <property type="molecule type" value="Genomic_DNA"/>
</dbReference>